<reference evidence="2" key="2">
    <citation type="submission" date="2022-01" db="EMBL/GenBank/DDBJ databases">
        <authorList>
            <person name="Yamashiro T."/>
            <person name="Shiraishi A."/>
            <person name="Satake H."/>
            <person name="Nakayama K."/>
        </authorList>
    </citation>
    <scope>NUCLEOTIDE SEQUENCE</scope>
</reference>
<keyword evidence="3" id="KW-1185">Reference proteome</keyword>
<dbReference type="InterPro" id="IPR055566">
    <property type="entry name" value="ARM_LIN"/>
</dbReference>
<dbReference type="Pfam" id="PF23628">
    <property type="entry name" value="ARM_LIN_C"/>
    <property type="match status" value="1"/>
</dbReference>
<proteinExistence type="predicted"/>
<dbReference type="EMBL" id="BQNB010008551">
    <property type="protein sequence ID" value="GJS50939.1"/>
    <property type="molecule type" value="Genomic_DNA"/>
</dbReference>
<dbReference type="Gene3D" id="3.40.1110.10">
    <property type="entry name" value="Calcium-transporting ATPase, cytoplasmic domain N"/>
    <property type="match status" value="1"/>
</dbReference>
<protein>
    <submittedName>
        <fullName evidence="2">Probable manganese-transporting ATPase PDR2</fullName>
    </submittedName>
</protein>
<feature type="domain" description="Putative E3 ubiquitin-protein ligase LIN ARM-like" evidence="1">
    <location>
        <begin position="88"/>
        <end position="157"/>
    </location>
</feature>
<comment type="caution">
    <text evidence="2">The sequence shown here is derived from an EMBL/GenBank/DDBJ whole genome shotgun (WGS) entry which is preliminary data.</text>
</comment>
<evidence type="ECO:0000313" key="2">
    <source>
        <dbReference type="EMBL" id="GJS50939.1"/>
    </source>
</evidence>
<name>A0ABQ4WDN9_9ASTR</name>
<accession>A0ABQ4WDN9</accession>
<gene>
    <name evidence="2" type="ORF">Tco_0624301</name>
</gene>
<dbReference type="PANTHER" id="PTHR47446">
    <property type="entry name" value="RING-TYPE E3 UBIQUITIN TRANSFERASE"/>
    <property type="match status" value="1"/>
</dbReference>
<reference evidence="2" key="1">
    <citation type="journal article" date="2022" name="Int. J. Mol. Sci.">
        <title>Draft Genome of Tanacetum Coccineum: Genomic Comparison of Closely Related Tanacetum-Family Plants.</title>
        <authorList>
            <person name="Yamashiro T."/>
            <person name="Shiraishi A."/>
            <person name="Nakayama K."/>
            <person name="Satake H."/>
        </authorList>
    </citation>
    <scope>NUCLEOTIDE SEQUENCE</scope>
</reference>
<dbReference type="InterPro" id="IPR023299">
    <property type="entry name" value="ATPase_P-typ_cyto_dom_N"/>
</dbReference>
<organism evidence="2 3">
    <name type="scientific">Tanacetum coccineum</name>
    <dbReference type="NCBI Taxonomy" id="301880"/>
    <lineage>
        <taxon>Eukaryota</taxon>
        <taxon>Viridiplantae</taxon>
        <taxon>Streptophyta</taxon>
        <taxon>Embryophyta</taxon>
        <taxon>Tracheophyta</taxon>
        <taxon>Spermatophyta</taxon>
        <taxon>Magnoliopsida</taxon>
        <taxon>eudicotyledons</taxon>
        <taxon>Gunneridae</taxon>
        <taxon>Pentapetalae</taxon>
        <taxon>asterids</taxon>
        <taxon>campanulids</taxon>
        <taxon>Asterales</taxon>
        <taxon>Asteraceae</taxon>
        <taxon>Asteroideae</taxon>
        <taxon>Anthemideae</taxon>
        <taxon>Anthemidinae</taxon>
        <taxon>Tanacetum</taxon>
    </lineage>
</organism>
<dbReference type="SUPFAM" id="SSF81660">
    <property type="entry name" value="Metal cation-transporting ATPase, ATP-binding domain N"/>
    <property type="match status" value="1"/>
</dbReference>
<dbReference type="Proteomes" id="UP001151760">
    <property type="component" value="Unassembled WGS sequence"/>
</dbReference>
<evidence type="ECO:0000259" key="1">
    <source>
        <dbReference type="Pfam" id="PF23628"/>
    </source>
</evidence>
<dbReference type="PANTHER" id="PTHR47446:SF2">
    <property type="entry name" value="RING-TYPE E3 UBIQUITIN TRANSFERASE"/>
    <property type="match status" value="1"/>
</dbReference>
<sequence length="227" mass="25141">MGNISSVHVRAWGGCNAVQIVQRHHFASHLKRMAVVVRTEEQFYAFVKGATETIQERLNDIPAFYVSEARNLDSDVVEIGLTFAGFAAEPRKICIYREEAIDTLVSCLKCTDSPATQIAASDTILALQGRFSSSGKPLVRTYLLKLAAISVEVQETMVCFNVQSFTRVKTRWISISIRYNFEGPMHMSGSRSCSCFDIPYTAESDCTLKPSSAGGVGSNWKYSSQRT</sequence>
<dbReference type="InterPro" id="IPR052858">
    <property type="entry name" value="E3_ubiquitin-ligase_LIN"/>
</dbReference>
<evidence type="ECO:0000313" key="3">
    <source>
        <dbReference type="Proteomes" id="UP001151760"/>
    </source>
</evidence>